<dbReference type="RefSeq" id="WP_074610095.1">
    <property type="nucleotide sequence ID" value="NZ_FNGY01000007.1"/>
</dbReference>
<dbReference type="Proteomes" id="UP000183200">
    <property type="component" value="Unassembled WGS sequence"/>
</dbReference>
<keyword evidence="1" id="KW-0472">Membrane</keyword>
<dbReference type="OrthoDB" id="649648at2"/>
<feature type="transmembrane region" description="Helical" evidence="1">
    <location>
        <begin position="31"/>
        <end position="51"/>
    </location>
</feature>
<feature type="transmembrane region" description="Helical" evidence="1">
    <location>
        <begin position="151"/>
        <end position="173"/>
    </location>
</feature>
<proteinExistence type="predicted"/>
<sequence length="222" mass="26610">MTLYFTVNTVIEFFCLLIACLCLYKDRDPIWRLCILYLLFTCATEVSAIHIRKVLNQSNLPLYNVFLLIECGFISTFFYYLYKRYVNKTKWLMVWLSVFTLLFFGELMNNHFLSFTFKTASVLSLVFVLASLYFYYLILKDEKFERLYNYAPFWWVNGTLIFYFGSTSTNIFFDYLIQDKISNFAHSIRYIIFNILNVLLYCCWSYAFLCKYLQRKSSSSLA</sequence>
<dbReference type="EMBL" id="FNGY01000007">
    <property type="protein sequence ID" value="SDN30324.1"/>
    <property type="molecule type" value="Genomic_DNA"/>
</dbReference>
<protein>
    <submittedName>
        <fullName evidence="2">Uncharacterized protein</fullName>
    </submittedName>
</protein>
<accession>A0A1H0AAM6</accession>
<feature type="transmembrane region" description="Helical" evidence="1">
    <location>
        <begin position="63"/>
        <end position="82"/>
    </location>
</feature>
<feature type="transmembrane region" description="Helical" evidence="1">
    <location>
        <begin position="120"/>
        <end position="139"/>
    </location>
</feature>
<feature type="transmembrane region" description="Helical" evidence="1">
    <location>
        <begin position="91"/>
        <end position="108"/>
    </location>
</feature>
<dbReference type="AlphaFoldDB" id="A0A1H0AAM6"/>
<feature type="transmembrane region" description="Helical" evidence="1">
    <location>
        <begin position="6"/>
        <end position="24"/>
    </location>
</feature>
<keyword evidence="1" id="KW-0812">Transmembrane</keyword>
<organism evidence="2 3">
    <name type="scientific">Pedobacter steynii</name>
    <dbReference type="NCBI Taxonomy" id="430522"/>
    <lineage>
        <taxon>Bacteria</taxon>
        <taxon>Pseudomonadati</taxon>
        <taxon>Bacteroidota</taxon>
        <taxon>Sphingobacteriia</taxon>
        <taxon>Sphingobacteriales</taxon>
        <taxon>Sphingobacteriaceae</taxon>
        <taxon>Pedobacter</taxon>
    </lineage>
</organism>
<evidence type="ECO:0000313" key="3">
    <source>
        <dbReference type="Proteomes" id="UP000183200"/>
    </source>
</evidence>
<keyword evidence="1" id="KW-1133">Transmembrane helix</keyword>
<reference evidence="3" key="1">
    <citation type="submission" date="2016-10" db="EMBL/GenBank/DDBJ databases">
        <authorList>
            <person name="Varghese N."/>
            <person name="Submissions S."/>
        </authorList>
    </citation>
    <scope>NUCLEOTIDE SEQUENCE [LARGE SCALE GENOMIC DNA]</scope>
    <source>
        <strain evidence="3">DSM 19110</strain>
    </source>
</reference>
<evidence type="ECO:0000313" key="2">
    <source>
        <dbReference type="EMBL" id="SDN30324.1"/>
    </source>
</evidence>
<evidence type="ECO:0000256" key="1">
    <source>
        <dbReference type="SAM" id="Phobius"/>
    </source>
</evidence>
<keyword evidence="3" id="KW-1185">Reference proteome</keyword>
<gene>
    <name evidence="2" type="ORF">SAMN05421820_10737</name>
</gene>
<feature type="transmembrane region" description="Helical" evidence="1">
    <location>
        <begin position="188"/>
        <end position="209"/>
    </location>
</feature>
<name>A0A1H0AAM6_9SPHI</name>